<proteinExistence type="predicted"/>
<protein>
    <submittedName>
        <fullName evidence="2">Uncharacterized protein</fullName>
    </submittedName>
</protein>
<feature type="region of interest" description="Disordered" evidence="1">
    <location>
        <begin position="1"/>
        <end position="27"/>
    </location>
</feature>
<reference evidence="2 3" key="1">
    <citation type="submission" date="2024-03" db="EMBL/GenBank/DDBJ databases">
        <authorList>
            <person name="Gkanogiannis A."/>
            <person name="Becerra Lopez-Lavalle L."/>
        </authorList>
    </citation>
    <scope>NUCLEOTIDE SEQUENCE [LARGE SCALE GENOMIC DNA]</scope>
</reference>
<evidence type="ECO:0000313" key="2">
    <source>
        <dbReference type="EMBL" id="CAK9317765.1"/>
    </source>
</evidence>
<sequence length="84" mass="9649">MLGFKKSSSSSSRSLRRRHTRPYPSSIRPFDRLALSHISAKFASQIWSREHQPPDALLDLAMRPSSLPPMDWRFKGLWGAAQQQ</sequence>
<accession>A0ABP0YFZ2</accession>
<name>A0ABP0YFZ2_9ROSI</name>
<dbReference type="Proteomes" id="UP001642487">
    <property type="component" value="Chromosome 3"/>
</dbReference>
<dbReference type="EMBL" id="OZ021737">
    <property type="protein sequence ID" value="CAK9317765.1"/>
    <property type="molecule type" value="Genomic_DNA"/>
</dbReference>
<evidence type="ECO:0000313" key="3">
    <source>
        <dbReference type="Proteomes" id="UP001642487"/>
    </source>
</evidence>
<evidence type="ECO:0000256" key="1">
    <source>
        <dbReference type="SAM" id="MobiDB-lite"/>
    </source>
</evidence>
<organism evidence="2 3">
    <name type="scientific">Citrullus colocynthis</name>
    <name type="common">colocynth</name>
    <dbReference type="NCBI Taxonomy" id="252529"/>
    <lineage>
        <taxon>Eukaryota</taxon>
        <taxon>Viridiplantae</taxon>
        <taxon>Streptophyta</taxon>
        <taxon>Embryophyta</taxon>
        <taxon>Tracheophyta</taxon>
        <taxon>Spermatophyta</taxon>
        <taxon>Magnoliopsida</taxon>
        <taxon>eudicotyledons</taxon>
        <taxon>Gunneridae</taxon>
        <taxon>Pentapetalae</taxon>
        <taxon>rosids</taxon>
        <taxon>fabids</taxon>
        <taxon>Cucurbitales</taxon>
        <taxon>Cucurbitaceae</taxon>
        <taxon>Benincaseae</taxon>
        <taxon>Citrullus</taxon>
    </lineage>
</organism>
<gene>
    <name evidence="2" type="ORF">CITCOLO1_LOCUS9713</name>
</gene>
<keyword evidence="3" id="KW-1185">Reference proteome</keyword>